<reference evidence="1" key="1">
    <citation type="journal article" date="2015" name="Nature">
        <title>Complex archaea that bridge the gap between prokaryotes and eukaryotes.</title>
        <authorList>
            <person name="Spang A."/>
            <person name="Saw J.H."/>
            <person name="Jorgensen S.L."/>
            <person name="Zaremba-Niedzwiedzka K."/>
            <person name="Martijn J."/>
            <person name="Lind A.E."/>
            <person name="van Eijk R."/>
            <person name="Schleper C."/>
            <person name="Guy L."/>
            <person name="Ettema T.J."/>
        </authorList>
    </citation>
    <scope>NUCLEOTIDE SEQUENCE</scope>
</reference>
<dbReference type="AlphaFoldDB" id="A0A0F9KED9"/>
<comment type="caution">
    <text evidence="1">The sequence shown here is derived from an EMBL/GenBank/DDBJ whole genome shotgun (WGS) entry which is preliminary data.</text>
</comment>
<name>A0A0F9KED9_9ZZZZ</name>
<proteinExistence type="predicted"/>
<sequence>MFCPNCGTKIEPYPRALAQGPIDIWEPFPPCSECATRYVRKKDGGRFDVATAQHKHLYEAYCTCQPGEPDEACPVDGYGVFMRHKEYREVNSA</sequence>
<organism evidence="1">
    <name type="scientific">marine sediment metagenome</name>
    <dbReference type="NCBI Taxonomy" id="412755"/>
    <lineage>
        <taxon>unclassified sequences</taxon>
        <taxon>metagenomes</taxon>
        <taxon>ecological metagenomes</taxon>
    </lineage>
</organism>
<protein>
    <submittedName>
        <fullName evidence="1">Uncharacterized protein</fullName>
    </submittedName>
</protein>
<gene>
    <name evidence="1" type="ORF">LCGC14_1414400</name>
</gene>
<evidence type="ECO:0000313" key="1">
    <source>
        <dbReference type="EMBL" id="KKM73051.1"/>
    </source>
</evidence>
<accession>A0A0F9KED9</accession>
<dbReference type="EMBL" id="LAZR01009368">
    <property type="protein sequence ID" value="KKM73051.1"/>
    <property type="molecule type" value="Genomic_DNA"/>
</dbReference>